<reference evidence="4 5" key="1">
    <citation type="journal article" date="2020" name="Nat. Commun.">
        <title>Genome of Tripterygium wilfordii and identification of cytochrome P450 involved in triptolide biosynthesis.</title>
        <authorList>
            <person name="Tu L."/>
            <person name="Su P."/>
            <person name="Zhang Z."/>
            <person name="Gao L."/>
            <person name="Wang J."/>
            <person name="Hu T."/>
            <person name="Zhou J."/>
            <person name="Zhang Y."/>
            <person name="Zhao Y."/>
            <person name="Liu Y."/>
            <person name="Song Y."/>
            <person name="Tong Y."/>
            <person name="Lu Y."/>
            <person name="Yang J."/>
            <person name="Xu C."/>
            <person name="Jia M."/>
            <person name="Peters R.J."/>
            <person name="Huang L."/>
            <person name="Gao W."/>
        </authorList>
    </citation>
    <scope>NUCLEOTIDE SEQUENCE [LARGE SCALE GENOMIC DNA]</scope>
    <source>
        <strain evidence="5">cv. XIE 37</strain>
        <tissue evidence="4">Leaf</tissue>
    </source>
</reference>
<dbReference type="InterPro" id="IPR023213">
    <property type="entry name" value="CAT-like_dom_sf"/>
</dbReference>
<evidence type="ECO:0000313" key="4">
    <source>
        <dbReference type="EMBL" id="KAF5749499.1"/>
    </source>
</evidence>
<comment type="similarity">
    <text evidence="1">Belongs to the plant acyltransferase family.</text>
</comment>
<keyword evidence="3" id="KW-0012">Acyltransferase</keyword>
<dbReference type="InParanoid" id="A0A7J7DT84"/>
<dbReference type="GO" id="GO:0016747">
    <property type="term" value="F:acyltransferase activity, transferring groups other than amino-acyl groups"/>
    <property type="evidence" value="ECO:0007669"/>
    <property type="project" value="UniProtKB-ARBA"/>
</dbReference>
<dbReference type="OrthoDB" id="671439at2759"/>
<sequence>MKIRIMESTTVHPAQATPNKTLWCSNLDVVASRMHLSTVYFYKSNNGGSDFFDTGVLKESLSRVLVPFYPVAGRLGWDEDGRIEVKCNGEGVLFIEAETSCEIDDFVDFNAPTSQLKLLVPSVDYSSMDISSYPLLLLQVTFFKCGGVCLGVGFHRTLVDGTAALHFINTWSDMNRGLAVTAPPVFDHDLLRARVPPTPSFHHNEFKHSPSIYTPKQTKQLHSTPLSTSIAILKITPDQLKTLKANAGSNNYSSYEVLAAHIWRCACQARGLPDDEVTSVFIPVDGRSRLNPPLPRGYSGNAICKARLSVLAREIQSGPLIETVKRIRQTIKRMDDDYLRSVIDYLEVQKDLNVVRVTHGSNFKYPNLHVVSWARLPIYDADFGWGRPVFMGPASIYFEGAAFILPSPINGGSLSLIIGLESEHIKLFEDYFYDYNPMEFPVQNGRQAVQFVEVKY</sequence>
<dbReference type="PANTHER" id="PTHR31642:SF11">
    <property type="entry name" value="SHIKIMATE O-HYDROXYCINNAMOYLTRANSFERASE"/>
    <property type="match status" value="1"/>
</dbReference>
<accession>A0A7J7DT84</accession>
<evidence type="ECO:0000256" key="3">
    <source>
        <dbReference type="ARBA" id="ARBA00023315"/>
    </source>
</evidence>
<dbReference type="AlphaFoldDB" id="A0A7J7DT84"/>
<dbReference type="FunFam" id="3.30.559.10:FF:000015">
    <property type="entry name" value="Spermidine hydroxycinnamoyl transferase"/>
    <property type="match status" value="1"/>
</dbReference>
<comment type="caution">
    <text evidence="4">The sequence shown here is derived from an EMBL/GenBank/DDBJ whole genome shotgun (WGS) entry which is preliminary data.</text>
</comment>
<dbReference type="Proteomes" id="UP000593562">
    <property type="component" value="Unassembled WGS sequence"/>
</dbReference>
<keyword evidence="5" id="KW-1185">Reference proteome</keyword>
<dbReference type="Gene3D" id="3.30.559.10">
    <property type="entry name" value="Chloramphenicol acetyltransferase-like domain"/>
    <property type="match status" value="2"/>
</dbReference>
<evidence type="ECO:0000313" key="5">
    <source>
        <dbReference type="Proteomes" id="UP000593562"/>
    </source>
</evidence>
<dbReference type="SUPFAM" id="SSF52777">
    <property type="entry name" value="CoA-dependent acyltransferases"/>
    <property type="match status" value="1"/>
</dbReference>
<dbReference type="InterPro" id="IPR050317">
    <property type="entry name" value="Plant_Fungal_Acyltransferase"/>
</dbReference>
<dbReference type="Pfam" id="PF02458">
    <property type="entry name" value="Transferase"/>
    <property type="match status" value="1"/>
</dbReference>
<keyword evidence="2 4" id="KW-0808">Transferase</keyword>
<protein>
    <submittedName>
        <fullName evidence="4">Shikimate O-hydroxycinnamoyltransferase-like</fullName>
    </submittedName>
</protein>
<proteinExistence type="inferred from homology"/>
<dbReference type="FunFam" id="3.30.559.10:FF:000008">
    <property type="entry name" value="Tryptamine hydroxycinnamoyl transferase"/>
    <property type="match status" value="1"/>
</dbReference>
<evidence type="ECO:0000256" key="2">
    <source>
        <dbReference type="ARBA" id="ARBA00022679"/>
    </source>
</evidence>
<name>A0A7J7DT84_TRIWF</name>
<dbReference type="PANTHER" id="PTHR31642">
    <property type="entry name" value="TRICHOTHECENE 3-O-ACETYLTRANSFERASE"/>
    <property type="match status" value="1"/>
</dbReference>
<evidence type="ECO:0000256" key="1">
    <source>
        <dbReference type="ARBA" id="ARBA00009861"/>
    </source>
</evidence>
<organism evidence="4 5">
    <name type="scientific">Tripterygium wilfordii</name>
    <name type="common">Thunder God vine</name>
    <dbReference type="NCBI Taxonomy" id="458696"/>
    <lineage>
        <taxon>Eukaryota</taxon>
        <taxon>Viridiplantae</taxon>
        <taxon>Streptophyta</taxon>
        <taxon>Embryophyta</taxon>
        <taxon>Tracheophyta</taxon>
        <taxon>Spermatophyta</taxon>
        <taxon>Magnoliopsida</taxon>
        <taxon>eudicotyledons</taxon>
        <taxon>Gunneridae</taxon>
        <taxon>Pentapetalae</taxon>
        <taxon>rosids</taxon>
        <taxon>fabids</taxon>
        <taxon>Celastrales</taxon>
        <taxon>Celastraceae</taxon>
        <taxon>Tripterygium</taxon>
    </lineage>
</organism>
<gene>
    <name evidence="4" type="ORF">HS088_TW04G01468</name>
</gene>
<dbReference type="EMBL" id="JAAARO010000004">
    <property type="protein sequence ID" value="KAF5749499.1"/>
    <property type="molecule type" value="Genomic_DNA"/>
</dbReference>